<keyword evidence="4" id="KW-1185">Reference proteome</keyword>
<comment type="caution">
    <text evidence="3">The sequence shown here is derived from an EMBL/GenBank/DDBJ whole genome shotgun (WGS) entry which is preliminary data.</text>
</comment>
<feature type="compositionally biased region" description="Basic and acidic residues" evidence="1">
    <location>
        <begin position="54"/>
        <end position="68"/>
    </location>
</feature>
<evidence type="ECO:0000256" key="1">
    <source>
        <dbReference type="SAM" id="MobiDB-lite"/>
    </source>
</evidence>
<dbReference type="Proteomes" id="UP001291999">
    <property type="component" value="Unassembled WGS sequence"/>
</dbReference>
<feature type="compositionally biased region" description="Basic and acidic residues" evidence="1">
    <location>
        <begin position="9"/>
        <end position="20"/>
    </location>
</feature>
<sequence>MTPRPGQGGRKDGASGRRETASTPSAVRRPLERTFHAPEGPRRRSSAVPPGTTDRGDVRRCVPDRERGAGSVGRATDAARPHHHVVTVTAAAKPGEAISVSTKVKNASKRKAPATRTTYALSTDTSAGGDITLPGTSKVKALKPGRSASVKAAVVLPGNTPDGSYFVIACTDAAKKVRESKEKNNCRASDAPVEVSGDIEGTLSGTLTFTDVGASSTGLWDTWNRSAQATVHMSVSGPRLDEVFASTGSTYTVNGTRDDANTAPGCQRRRSETGGGTLVYTGNPYTDDVQGKFTKTDLSGLGLLVTMPYTAVTTESGCEEPRTTTSSSMDLNDITLTQVSRTATSVTYRVSEFLGPYSGTSEWDSITGDLVLTLT</sequence>
<dbReference type="InterPro" id="IPR013783">
    <property type="entry name" value="Ig-like_fold"/>
</dbReference>
<accession>A0ABU5KBN4</accession>
<feature type="compositionally biased region" description="Basic and acidic residues" evidence="1">
    <location>
        <begin position="29"/>
        <end position="42"/>
    </location>
</feature>
<dbReference type="Pfam" id="PF07705">
    <property type="entry name" value="CARDB"/>
    <property type="match status" value="1"/>
</dbReference>
<protein>
    <submittedName>
        <fullName evidence="3">CARDB domain-containing protein</fullName>
    </submittedName>
</protein>
<feature type="region of interest" description="Disordered" evidence="1">
    <location>
        <begin position="1"/>
        <end position="82"/>
    </location>
</feature>
<dbReference type="EMBL" id="JAXQPW010000002">
    <property type="protein sequence ID" value="MDZ5662257.1"/>
    <property type="molecule type" value="Genomic_DNA"/>
</dbReference>
<feature type="region of interest" description="Disordered" evidence="1">
    <location>
        <begin position="255"/>
        <end position="276"/>
    </location>
</feature>
<feature type="domain" description="CARDB" evidence="2">
    <location>
        <begin position="89"/>
        <end position="188"/>
    </location>
</feature>
<dbReference type="InterPro" id="IPR011635">
    <property type="entry name" value="CARDB"/>
</dbReference>
<reference evidence="3 4" key="1">
    <citation type="submission" date="2023-11" db="EMBL/GenBank/DDBJ databases">
        <title>Novel species in genus Nocardioides.</title>
        <authorList>
            <person name="Zhou H."/>
        </authorList>
    </citation>
    <scope>NUCLEOTIDE SEQUENCE [LARGE SCALE GENOMIC DNA]</scope>
    <source>
        <strain evidence="3 4">S-58</strain>
    </source>
</reference>
<organism evidence="3 4">
    <name type="scientific">Nocardioides renjunii</name>
    <dbReference type="NCBI Taxonomy" id="3095075"/>
    <lineage>
        <taxon>Bacteria</taxon>
        <taxon>Bacillati</taxon>
        <taxon>Actinomycetota</taxon>
        <taxon>Actinomycetes</taxon>
        <taxon>Propionibacteriales</taxon>
        <taxon>Nocardioidaceae</taxon>
        <taxon>Nocardioides</taxon>
    </lineage>
</organism>
<evidence type="ECO:0000259" key="2">
    <source>
        <dbReference type="Pfam" id="PF07705"/>
    </source>
</evidence>
<name>A0ABU5KBN4_9ACTN</name>
<evidence type="ECO:0000313" key="3">
    <source>
        <dbReference type="EMBL" id="MDZ5662257.1"/>
    </source>
</evidence>
<evidence type="ECO:0000313" key="4">
    <source>
        <dbReference type="Proteomes" id="UP001291999"/>
    </source>
</evidence>
<dbReference type="Gene3D" id="2.60.40.10">
    <property type="entry name" value="Immunoglobulins"/>
    <property type="match status" value="1"/>
</dbReference>
<dbReference type="RefSeq" id="WP_322424346.1">
    <property type="nucleotide sequence ID" value="NZ_JAXQPW010000002.1"/>
</dbReference>
<gene>
    <name evidence="3" type="ORF">SFC79_10815</name>
</gene>
<proteinExistence type="predicted"/>